<dbReference type="SMART" id="SM00387">
    <property type="entry name" value="HATPase_c"/>
    <property type="match status" value="1"/>
</dbReference>
<dbReference type="Pfam" id="PF01590">
    <property type="entry name" value="GAF"/>
    <property type="match status" value="1"/>
</dbReference>
<dbReference type="EC" id="2.7.13.3" evidence="2"/>
<keyword evidence="5" id="KW-0547">Nucleotide-binding</keyword>
<evidence type="ECO:0000256" key="4">
    <source>
        <dbReference type="ARBA" id="ARBA00022679"/>
    </source>
</evidence>
<evidence type="ECO:0000256" key="5">
    <source>
        <dbReference type="ARBA" id="ARBA00022741"/>
    </source>
</evidence>
<feature type="domain" description="GAF" evidence="9">
    <location>
        <begin position="23"/>
        <end position="175"/>
    </location>
</feature>
<reference evidence="11 12" key="1">
    <citation type="submission" date="2021-01" db="EMBL/GenBank/DDBJ databases">
        <title>Diatom-associated Roseobacters Show Island Model of Population Structure.</title>
        <authorList>
            <person name="Qu L."/>
            <person name="Feng X."/>
            <person name="Chen Y."/>
            <person name="Li L."/>
            <person name="Wang X."/>
            <person name="Hu Z."/>
            <person name="Wang H."/>
            <person name="Luo H."/>
        </authorList>
    </citation>
    <scope>NUCLEOTIDE SEQUENCE [LARGE SCALE GENOMIC DNA]</scope>
    <source>
        <strain evidence="11 12">TR60-84</strain>
    </source>
</reference>
<dbReference type="GO" id="GO:0000155">
    <property type="term" value="F:phosphorelay sensor kinase activity"/>
    <property type="evidence" value="ECO:0007669"/>
    <property type="project" value="InterPro"/>
</dbReference>
<name>A0AAE2VYP0_9RHOB</name>
<evidence type="ECO:0000256" key="1">
    <source>
        <dbReference type="ARBA" id="ARBA00000085"/>
    </source>
</evidence>
<dbReference type="InterPro" id="IPR003018">
    <property type="entry name" value="GAF"/>
</dbReference>
<dbReference type="SMART" id="SM00065">
    <property type="entry name" value="GAF"/>
    <property type="match status" value="1"/>
</dbReference>
<accession>A0AAE2VYP0</accession>
<evidence type="ECO:0000256" key="8">
    <source>
        <dbReference type="ARBA" id="ARBA00023012"/>
    </source>
</evidence>
<keyword evidence="6" id="KW-0418">Kinase</keyword>
<dbReference type="GO" id="GO:0046983">
    <property type="term" value="F:protein dimerization activity"/>
    <property type="evidence" value="ECO:0007669"/>
    <property type="project" value="InterPro"/>
</dbReference>
<dbReference type="Proteomes" id="UP000732193">
    <property type="component" value="Unassembled WGS sequence"/>
</dbReference>
<evidence type="ECO:0000256" key="7">
    <source>
        <dbReference type="ARBA" id="ARBA00022840"/>
    </source>
</evidence>
<dbReference type="Gene3D" id="3.30.450.40">
    <property type="match status" value="1"/>
</dbReference>
<keyword evidence="8" id="KW-0902">Two-component regulatory system</keyword>
<keyword evidence="4" id="KW-0808">Transferase</keyword>
<dbReference type="InterPro" id="IPR011712">
    <property type="entry name" value="Sig_transdc_His_kin_sub3_dim/P"/>
</dbReference>
<proteinExistence type="predicted"/>
<dbReference type="InterPro" id="IPR003594">
    <property type="entry name" value="HATPase_dom"/>
</dbReference>
<evidence type="ECO:0000259" key="9">
    <source>
        <dbReference type="SMART" id="SM00065"/>
    </source>
</evidence>
<dbReference type="Gene3D" id="3.30.565.10">
    <property type="entry name" value="Histidine kinase-like ATPase, C-terminal domain"/>
    <property type="match status" value="1"/>
</dbReference>
<protein>
    <recommendedName>
        <fullName evidence="2">histidine kinase</fullName>
        <ecNumber evidence="2">2.7.13.3</ecNumber>
    </recommendedName>
</protein>
<dbReference type="PANTHER" id="PTHR24421:SF10">
    <property type="entry name" value="NITRATE_NITRITE SENSOR PROTEIN NARQ"/>
    <property type="match status" value="1"/>
</dbReference>
<dbReference type="InterPro" id="IPR029016">
    <property type="entry name" value="GAF-like_dom_sf"/>
</dbReference>
<dbReference type="CDD" id="cd16917">
    <property type="entry name" value="HATPase_UhpB-NarQ-NarX-like"/>
    <property type="match status" value="1"/>
</dbReference>
<comment type="catalytic activity">
    <reaction evidence="1">
        <text>ATP + protein L-histidine = ADP + protein N-phospho-L-histidine.</text>
        <dbReference type="EC" id="2.7.13.3"/>
    </reaction>
</comment>
<dbReference type="GO" id="GO:0005524">
    <property type="term" value="F:ATP binding"/>
    <property type="evidence" value="ECO:0007669"/>
    <property type="project" value="UniProtKB-KW"/>
</dbReference>
<keyword evidence="12" id="KW-1185">Reference proteome</keyword>
<evidence type="ECO:0000313" key="11">
    <source>
        <dbReference type="EMBL" id="MBM1713859.1"/>
    </source>
</evidence>
<gene>
    <name evidence="11" type="ORF">JQV55_09820</name>
</gene>
<keyword evidence="7" id="KW-0067">ATP-binding</keyword>
<evidence type="ECO:0000313" key="12">
    <source>
        <dbReference type="Proteomes" id="UP000732193"/>
    </source>
</evidence>
<dbReference type="Pfam" id="PF07730">
    <property type="entry name" value="HisKA_3"/>
    <property type="match status" value="1"/>
</dbReference>
<evidence type="ECO:0000259" key="10">
    <source>
        <dbReference type="SMART" id="SM00387"/>
    </source>
</evidence>
<keyword evidence="3" id="KW-0597">Phosphoprotein</keyword>
<dbReference type="EMBL" id="JAFBRM010000002">
    <property type="protein sequence ID" value="MBM1713859.1"/>
    <property type="molecule type" value="Genomic_DNA"/>
</dbReference>
<evidence type="ECO:0000256" key="3">
    <source>
        <dbReference type="ARBA" id="ARBA00022553"/>
    </source>
</evidence>
<dbReference type="PANTHER" id="PTHR24421">
    <property type="entry name" value="NITRATE/NITRITE SENSOR PROTEIN NARX-RELATED"/>
    <property type="match status" value="1"/>
</dbReference>
<dbReference type="Pfam" id="PF02518">
    <property type="entry name" value="HATPase_c"/>
    <property type="match status" value="1"/>
</dbReference>
<dbReference type="AlphaFoldDB" id="A0AAE2VYP0"/>
<dbReference type="InterPro" id="IPR050482">
    <property type="entry name" value="Sensor_HK_TwoCompSys"/>
</dbReference>
<dbReference type="GO" id="GO:0016020">
    <property type="term" value="C:membrane"/>
    <property type="evidence" value="ECO:0007669"/>
    <property type="project" value="InterPro"/>
</dbReference>
<feature type="domain" description="Histidine kinase/HSP90-like ATPase" evidence="10">
    <location>
        <begin position="310"/>
        <end position="403"/>
    </location>
</feature>
<organism evidence="11 12">
    <name type="scientific">Sulfitobacter geojensis</name>
    <dbReference type="NCBI Taxonomy" id="1342299"/>
    <lineage>
        <taxon>Bacteria</taxon>
        <taxon>Pseudomonadati</taxon>
        <taxon>Pseudomonadota</taxon>
        <taxon>Alphaproteobacteria</taxon>
        <taxon>Rhodobacterales</taxon>
        <taxon>Roseobacteraceae</taxon>
        <taxon>Sulfitobacter</taxon>
    </lineage>
</organism>
<sequence length="411" mass="45398">MPNAAEALDCYLSIAQAIAGPTDYELVLENFANRLRVLIAHDHLDIVLLHPTGTQICYEARMHTSWSHTQAPAKPTEESPIRAVLRGDVPHILTNDAWTDPVFHFEGSDSKPIFEANLRSRIVVPLRVQGELIGSLAISSHKQNFYSDDLLVLAQGAADLVSAYLFALERGKEAKDSAVTELEATGRERTLRIGALRLTEGMERERQRLGMDLHDQTLADLSRIRRRMSRIEGGSKAAMDEIAAIQDELDHCLDEVRGIVEDMKPGVLQLFGFAEAVDAHLQRCLKNSHRPIEMHVDDASNGKMDDLQDTVRTAVYRIVQEAVNNALKHGECSRLDVRIAQSGADMTVAIDDNGTGIQEADLKSHSGISNIKTRTDLISAQVFFERLDGPVGTRVMIVVPMNAGQVESDNI</sequence>
<dbReference type="RefSeq" id="WP_203242135.1">
    <property type="nucleotide sequence ID" value="NZ_JAFBRH010000002.1"/>
</dbReference>
<dbReference type="SUPFAM" id="SSF55781">
    <property type="entry name" value="GAF domain-like"/>
    <property type="match status" value="1"/>
</dbReference>
<dbReference type="SUPFAM" id="SSF55874">
    <property type="entry name" value="ATPase domain of HSP90 chaperone/DNA topoisomerase II/histidine kinase"/>
    <property type="match status" value="1"/>
</dbReference>
<dbReference type="InterPro" id="IPR036890">
    <property type="entry name" value="HATPase_C_sf"/>
</dbReference>
<evidence type="ECO:0000256" key="2">
    <source>
        <dbReference type="ARBA" id="ARBA00012438"/>
    </source>
</evidence>
<comment type="caution">
    <text evidence="11">The sequence shown here is derived from an EMBL/GenBank/DDBJ whole genome shotgun (WGS) entry which is preliminary data.</text>
</comment>
<evidence type="ECO:0000256" key="6">
    <source>
        <dbReference type="ARBA" id="ARBA00022777"/>
    </source>
</evidence>